<keyword evidence="8" id="KW-0653">Protein transport</keyword>
<keyword evidence="5" id="KW-0813">Transport</keyword>
<dbReference type="FunFam" id="3.40.50.1000:FF:000019">
    <property type="entry name" value="Mitochondrial import inner membrane translocase subunit TIM50"/>
    <property type="match status" value="1"/>
</dbReference>
<feature type="transmembrane region" description="Helical" evidence="15">
    <location>
        <begin position="304"/>
        <end position="323"/>
    </location>
</feature>
<keyword evidence="13 15" id="KW-0472">Membrane</keyword>
<feature type="region of interest" description="Disordered" evidence="14">
    <location>
        <begin position="104"/>
        <end position="231"/>
    </location>
</feature>
<keyword evidence="12" id="KW-0496">Mitochondrion</keyword>
<comment type="subcellular location">
    <subcellularLocation>
        <location evidence="1">Mitochondrion inner membrane</location>
        <topology evidence="1">Single-pass membrane protein</topology>
    </subcellularLocation>
</comment>
<feature type="compositionally biased region" description="Basic and acidic residues" evidence="14">
    <location>
        <begin position="275"/>
        <end position="297"/>
    </location>
</feature>
<feature type="domain" description="FCP1 homology" evidence="16">
    <location>
        <begin position="371"/>
        <end position="514"/>
    </location>
</feature>
<dbReference type="InterPro" id="IPR036412">
    <property type="entry name" value="HAD-like_sf"/>
</dbReference>
<protein>
    <recommendedName>
        <fullName evidence="4">Mitochondrial import inner membrane translocase subunit TIM50</fullName>
    </recommendedName>
    <alternativeName>
        <fullName evidence="3">Mitochondrial import inner membrane translocase subunit tim50</fullName>
    </alternativeName>
</protein>
<dbReference type="VEuPathDB" id="FungiDB:SeMB42_g06893"/>
<evidence type="ECO:0000256" key="4">
    <source>
        <dbReference type="ARBA" id="ARBA00020799"/>
    </source>
</evidence>
<dbReference type="SMART" id="SM00577">
    <property type="entry name" value="CPDc"/>
    <property type="match status" value="1"/>
</dbReference>
<evidence type="ECO:0000313" key="17">
    <source>
        <dbReference type="EMBL" id="TPX37887.1"/>
    </source>
</evidence>
<feature type="region of interest" description="Disordered" evidence="14">
    <location>
        <begin position="249"/>
        <end position="297"/>
    </location>
</feature>
<evidence type="ECO:0000256" key="14">
    <source>
        <dbReference type="SAM" id="MobiDB-lite"/>
    </source>
</evidence>
<feature type="compositionally biased region" description="Low complexity" evidence="14">
    <location>
        <begin position="205"/>
        <end position="221"/>
    </location>
</feature>
<keyword evidence="6 15" id="KW-0812">Transmembrane</keyword>
<evidence type="ECO:0000256" key="13">
    <source>
        <dbReference type="ARBA" id="ARBA00023136"/>
    </source>
</evidence>
<evidence type="ECO:0000256" key="10">
    <source>
        <dbReference type="ARBA" id="ARBA00022989"/>
    </source>
</evidence>
<comment type="similarity">
    <text evidence="2">Belongs to the TIM50 family.</text>
</comment>
<keyword evidence="7" id="KW-0999">Mitochondrion inner membrane</keyword>
<evidence type="ECO:0000256" key="5">
    <source>
        <dbReference type="ARBA" id="ARBA00022448"/>
    </source>
</evidence>
<dbReference type="GO" id="GO:0015031">
    <property type="term" value="P:protein transport"/>
    <property type="evidence" value="ECO:0007669"/>
    <property type="project" value="UniProtKB-KW"/>
</dbReference>
<dbReference type="PANTHER" id="PTHR12210">
    <property type="entry name" value="DULLARD PROTEIN PHOSPHATASE"/>
    <property type="match status" value="1"/>
</dbReference>
<proteinExistence type="inferred from homology"/>
<dbReference type="Gene3D" id="3.40.50.1000">
    <property type="entry name" value="HAD superfamily/HAD-like"/>
    <property type="match status" value="1"/>
</dbReference>
<dbReference type="EMBL" id="QEAM01000628">
    <property type="protein sequence ID" value="TPX37887.1"/>
    <property type="molecule type" value="Genomic_DNA"/>
</dbReference>
<gene>
    <name evidence="17" type="ORF">SeLEV6574_g07837</name>
</gene>
<dbReference type="OrthoDB" id="287041at2759"/>
<evidence type="ECO:0000256" key="11">
    <source>
        <dbReference type="ARBA" id="ARBA00023010"/>
    </source>
</evidence>
<evidence type="ECO:0000256" key="12">
    <source>
        <dbReference type="ARBA" id="ARBA00023128"/>
    </source>
</evidence>
<dbReference type="InterPro" id="IPR004274">
    <property type="entry name" value="FCP1_dom"/>
</dbReference>
<evidence type="ECO:0000256" key="7">
    <source>
        <dbReference type="ARBA" id="ARBA00022792"/>
    </source>
</evidence>
<dbReference type="GO" id="GO:0005743">
    <property type="term" value="C:mitochondrial inner membrane"/>
    <property type="evidence" value="ECO:0007669"/>
    <property type="project" value="UniProtKB-SubCell"/>
</dbReference>
<evidence type="ECO:0000256" key="9">
    <source>
        <dbReference type="ARBA" id="ARBA00022946"/>
    </source>
</evidence>
<feature type="compositionally biased region" description="Polar residues" evidence="14">
    <location>
        <begin position="138"/>
        <end position="147"/>
    </location>
</feature>
<dbReference type="SUPFAM" id="SSF56784">
    <property type="entry name" value="HAD-like"/>
    <property type="match status" value="1"/>
</dbReference>
<dbReference type="CDD" id="cd07521">
    <property type="entry name" value="HAD_FCP1-like"/>
    <property type="match status" value="1"/>
</dbReference>
<evidence type="ECO:0000256" key="15">
    <source>
        <dbReference type="SAM" id="Phobius"/>
    </source>
</evidence>
<accession>A0A507C9Y1</accession>
<reference evidence="17 18" key="1">
    <citation type="journal article" date="2019" name="Sci. Rep.">
        <title>Comparative genomics of chytrid fungi reveal insights into the obligate biotrophic and pathogenic lifestyle of Synchytrium endobioticum.</title>
        <authorList>
            <person name="van de Vossenberg B.T.L.H."/>
            <person name="Warris S."/>
            <person name="Nguyen H.D.T."/>
            <person name="van Gent-Pelzer M.P.E."/>
            <person name="Joly D.L."/>
            <person name="van de Geest H.C."/>
            <person name="Bonants P.J.M."/>
            <person name="Smith D.S."/>
            <person name="Levesque C.A."/>
            <person name="van der Lee T.A.J."/>
        </authorList>
    </citation>
    <scope>NUCLEOTIDE SEQUENCE [LARGE SCALE GENOMIC DNA]</scope>
    <source>
        <strain evidence="17 18">LEV6574</strain>
    </source>
</reference>
<dbReference type="AlphaFoldDB" id="A0A507C9Y1"/>
<evidence type="ECO:0000259" key="16">
    <source>
        <dbReference type="PROSITE" id="PS50969"/>
    </source>
</evidence>
<name>A0A507C9Y1_9FUNG</name>
<evidence type="ECO:0000256" key="8">
    <source>
        <dbReference type="ARBA" id="ARBA00022927"/>
    </source>
</evidence>
<dbReference type="Proteomes" id="UP000320475">
    <property type="component" value="Unassembled WGS sequence"/>
</dbReference>
<sequence>MAGRVIFMRGLRTASKPSFGSSTCHSSSFSSTSSPSIQSYLLNNSTTAGIPNNLFSPSIQSRAPVSNVYRSAAQAYRHAVHSKSSHCHSLKSSALSSPPGSFMRGISSSVSSSASSSSSTSTRGVAGTSSAKAISSRGLCTTGTKSKSVPSASNGGNSSAGESVSGTSDTGMDAAKGRENGQDTSFIDKGGGIDPGGGSHGVHPGGATTTASSGTNADSASKQQAAPDNDAEHLQAAEAYGLGLLDAAAKASPSKNPPAAPSTTASTPPPSSNDSAKDYHDRPDPAGDPLEHGDEQRKSRQASFFLLACSFMAGAATFVILGMPTQDDRRLPNESLVGGYYRRAKTAVRSWYKSFSDPISDKLLPDPLPEPYQRPYTLVIALNDCLVHSVWDKENGWRAGKRPYVDWFLSYMSQFYEIVVFTTGMPHVAHPVIEKLDPYRFIMYRLYRDSTRFTDNKFLKDLSVLNRDLAKTIIIDVNPDSYSLQPENAVPIKKWAGEAEDAELLRLIPFLEALAMSGAPDVRPILRSYQGRDIPSAWAEYQGRLREEFEEKRKASVAAKKPSGIQGILTSLFGAGTRIAPVQDENPIDILHHQAHEMRQQFWKEQESIKQQMEEQRKFDEAEMEKQLAAMKAKKLSLWEFMSTAQPHPGQAQQQQSN</sequence>
<feature type="compositionally biased region" description="Low complexity" evidence="14">
    <location>
        <begin position="104"/>
        <end position="131"/>
    </location>
</feature>
<dbReference type="Pfam" id="PF03031">
    <property type="entry name" value="NIF"/>
    <property type="match status" value="1"/>
</dbReference>
<evidence type="ECO:0000256" key="6">
    <source>
        <dbReference type="ARBA" id="ARBA00022692"/>
    </source>
</evidence>
<dbReference type="InterPro" id="IPR050365">
    <property type="entry name" value="TIM50"/>
</dbReference>
<organism evidence="17 18">
    <name type="scientific">Synchytrium endobioticum</name>
    <dbReference type="NCBI Taxonomy" id="286115"/>
    <lineage>
        <taxon>Eukaryota</taxon>
        <taxon>Fungi</taxon>
        <taxon>Fungi incertae sedis</taxon>
        <taxon>Chytridiomycota</taxon>
        <taxon>Chytridiomycota incertae sedis</taxon>
        <taxon>Chytridiomycetes</taxon>
        <taxon>Synchytriales</taxon>
        <taxon>Synchytriaceae</taxon>
        <taxon>Synchytrium</taxon>
    </lineage>
</organism>
<evidence type="ECO:0000256" key="1">
    <source>
        <dbReference type="ARBA" id="ARBA00004434"/>
    </source>
</evidence>
<evidence type="ECO:0000256" key="3">
    <source>
        <dbReference type="ARBA" id="ARBA00013483"/>
    </source>
</evidence>
<dbReference type="PROSITE" id="PS50969">
    <property type="entry name" value="FCP1"/>
    <property type="match status" value="1"/>
</dbReference>
<evidence type="ECO:0000256" key="2">
    <source>
        <dbReference type="ARBA" id="ARBA00006344"/>
    </source>
</evidence>
<keyword evidence="11" id="KW-0811">Translocation</keyword>
<evidence type="ECO:0000313" key="18">
    <source>
        <dbReference type="Proteomes" id="UP000320475"/>
    </source>
</evidence>
<keyword evidence="9" id="KW-0809">Transit peptide</keyword>
<feature type="compositionally biased region" description="Low complexity" evidence="14">
    <location>
        <begin position="148"/>
        <end position="166"/>
    </location>
</feature>
<dbReference type="InterPro" id="IPR023214">
    <property type="entry name" value="HAD_sf"/>
</dbReference>
<feature type="compositionally biased region" description="Gly residues" evidence="14">
    <location>
        <begin position="189"/>
        <end position="204"/>
    </location>
</feature>
<keyword evidence="10 15" id="KW-1133">Transmembrane helix</keyword>
<comment type="caution">
    <text evidence="17">The sequence shown here is derived from an EMBL/GenBank/DDBJ whole genome shotgun (WGS) entry which is preliminary data.</text>
</comment>